<evidence type="ECO:0000313" key="2">
    <source>
        <dbReference type="Proteomes" id="UP001150941"/>
    </source>
</evidence>
<keyword evidence="2" id="KW-1185">Reference proteome</keyword>
<dbReference type="Proteomes" id="UP001150941">
    <property type="component" value="Unassembled WGS sequence"/>
</dbReference>
<sequence>MPEDNIRDWPTVVLEVGYSESRITIDCIVLNRSTSPTRYTRSRYRQMTRQQLTITRDQNGCHITIQEIMARSPLPGETDIRVPVPHLEEFVADIWFRQGL</sequence>
<evidence type="ECO:0000313" key="1">
    <source>
        <dbReference type="EMBL" id="KAJ5247376.1"/>
    </source>
</evidence>
<organism evidence="1 2">
    <name type="scientific">Penicillium chermesinum</name>
    <dbReference type="NCBI Taxonomy" id="63820"/>
    <lineage>
        <taxon>Eukaryota</taxon>
        <taxon>Fungi</taxon>
        <taxon>Dikarya</taxon>
        <taxon>Ascomycota</taxon>
        <taxon>Pezizomycotina</taxon>
        <taxon>Eurotiomycetes</taxon>
        <taxon>Eurotiomycetidae</taxon>
        <taxon>Eurotiales</taxon>
        <taxon>Aspergillaceae</taxon>
        <taxon>Penicillium</taxon>
    </lineage>
</organism>
<dbReference type="RefSeq" id="XP_058334797.1">
    <property type="nucleotide sequence ID" value="XM_058471656.1"/>
</dbReference>
<proteinExistence type="predicted"/>
<dbReference type="AlphaFoldDB" id="A0A9W9PK04"/>
<reference evidence="1" key="1">
    <citation type="submission" date="2022-11" db="EMBL/GenBank/DDBJ databases">
        <authorList>
            <person name="Petersen C."/>
        </authorList>
    </citation>
    <scope>NUCLEOTIDE SEQUENCE</scope>
    <source>
        <strain evidence="1">IBT 19713</strain>
    </source>
</reference>
<dbReference type="EMBL" id="JAPQKS010000002">
    <property type="protein sequence ID" value="KAJ5247376.1"/>
    <property type="molecule type" value="Genomic_DNA"/>
</dbReference>
<dbReference type="OrthoDB" id="76567at2759"/>
<comment type="caution">
    <text evidence="1">The sequence shown here is derived from an EMBL/GenBank/DDBJ whole genome shotgun (WGS) entry which is preliminary data.</text>
</comment>
<gene>
    <name evidence="1" type="ORF">N7468_002359</name>
</gene>
<reference evidence="1" key="2">
    <citation type="journal article" date="2023" name="IMA Fungus">
        <title>Comparative genomic study of the Penicillium genus elucidates a diverse pangenome and 15 lateral gene transfer events.</title>
        <authorList>
            <person name="Petersen C."/>
            <person name="Sorensen T."/>
            <person name="Nielsen M.R."/>
            <person name="Sondergaard T.E."/>
            <person name="Sorensen J.L."/>
            <person name="Fitzpatrick D.A."/>
            <person name="Frisvad J.C."/>
            <person name="Nielsen K.L."/>
        </authorList>
    </citation>
    <scope>NUCLEOTIDE SEQUENCE</scope>
    <source>
        <strain evidence="1">IBT 19713</strain>
    </source>
</reference>
<dbReference type="GeneID" id="83198959"/>
<accession>A0A9W9PK04</accession>
<name>A0A9W9PK04_9EURO</name>
<protein>
    <submittedName>
        <fullName evidence="1">Uncharacterized protein</fullName>
    </submittedName>
</protein>